<dbReference type="PANTHER" id="PTHR12827">
    <property type="entry name" value="MEIOTIC CHECKPOINT REGULATOR TSG24 FAMILY MEMBER"/>
    <property type="match status" value="1"/>
</dbReference>
<dbReference type="PANTHER" id="PTHR12827:SF3">
    <property type="entry name" value="ANAPHASE-PROMOTING COMPLEX SUBUNIT 1"/>
    <property type="match status" value="1"/>
</dbReference>
<dbReference type="GO" id="GO:0070979">
    <property type="term" value="P:protein K11-linked ubiquitination"/>
    <property type="evidence" value="ECO:0007669"/>
    <property type="project" value="TreeGrafter"/>
</dbReference>
<evidence type="ECO:0000256" key="4">
    <source>
        <dbReference type="ARBA" id="ARBA00022776"/>
    </source>
</evidence>
<feature type="compositionally biased region" description="Pro residues" evidence="6">
    <location>
        <begin position="1816"/>
        <end position="1827"/>
    </location>
</feature>
<feature type="compositionally biased region" description="Basic and acidic residues" evidence="6">
    <location>
        <begin position="125"/>
        <end position="140"/>
    </location>
</feature>
<dbReference type="InterPro" id="IPR011989">
    <property type="entry name" value="ARM-like"/>
</dbReference>
<dbReference type="GO" id="GO:0060090">
    <property type="term" value="F:molecular adaptor activity"/>
    <property type="evidence" value="ECO:0007669"/>
    <property type="project" value="TreeGrafter"/>
</dbReference>
<evidence type="ECO:0000256" key="2">
    <source>
        <dbReference type="ARBA" id="ARBA00022618"/>
    </source>
</evidence>
<dbReference type="InterPro" id="IPR024990">
    <property type="entry name" value="Apc1"/>
</dbReference>
<keyword evidence="4" id="KW-0498">Mitosis</keyword>
<evidence type="ECO:0000256" key="6">
    <source>
        <dbReference type="SAM" id="MobiDB-lite"/>
    </source>
</evidence>
<reference evidence="8" key="1">
    <citation type="journal article" date="2023" name="Genome Biol. Evol.">
        <title>First Whole Genome Sequence and Flow Cytometry Genome Size Data for the Lichen-Forming Fungus Ramalina farinacea (Ascomycota).</title>
        <authorList>
            <person name="Llewellyn T."/>
            <person name="Mian S."/>
            <person name="Hill R."/>
            <person name="Leitch I.J."/>
            <person name="Gaya E."/>
        </authorList>
    </citation>
    <scope>NUCLEOTIDE SEQUENCE</scope>
    <source>
        <strain evidence="8">LIQ254RAFAR</strain>
    </source>
</reference>
<feature type="region of interest" description="Disordered" evidence="6">
    <location>
        <begin position="872"/>
        <end position="896"/>
    </location>
</feature>
<dbReference type="GO" id="GO:0031145">
    <property type="term" value="P:anaphase-promoting complex-dependent catabolic process"/>
    <property type="evidence" value="ECO:0007669"/>
    <property type="project" value="TreeGrafter"/>
</dbReference>
<dbReference type="FunFam" id="1.25.10.10:FF:000400">
    <property type="entry name" value="20S cyclosome subunit (APC1/BimE), putative"/>
    <property type="match status" value="1"/>
</dbReference>
<evidence type="ECO:0000313" key="9">
    <source>
        <dbReference type="Proteomes" id="UP001161017"/>
    </source>
</evidence>
<dbReference type="FunFam" id="1.25.10.10:FF:000531">
    <property type="entry name" value="Negative regulator of mitosis"/>
    <property type="match status" value="1"/>
</dbReference>
<feature type="compositionally biased region" description="Low complexity" evidence="6">
    <location>
        <begin position="223"/>
        <end position="238"/>
    </location>
</feature>
<dbReference type="Pfam" id="PF12859">
    <property type="entry name" value="ANAPC1"/>
    <property type="match status" value="1"/>
</dbReference>
<feature type="compositionally biased region" description="Basic and acidic residues" evidence="6">
    <location>
        <begin position="454"/>
        <end position="466"/>
    </location>
</feature>
<dbReference type="Proteomes" id="UP001161017">
    <property type="component" value="Unassembled WGS sequence"/>
</dbReference>
<dbReference type="InterPro" id="IPR049255">
    <property type="entry name" value="Apc1_N"/>
</dbReference>
<comment type="caution">
    <text evidence="8">The sequence shown here is derived from an EMBL/GenBank/DDBJ whole genome shotgun (WGS) entry which is preliminary data.</text>
</comment>
<dbReference type="GO" id="GO:0007091">
    <property type="term" value="P:metaphase/anaphase transition of mitotic cell cycle"/>
    <property type="evidence" value="ECO:0007669"/>
    <property type="project" value="TreeGrafter"/>
</dbReference>
<feature type="region of interest" description="Disordered" evidence="6">
    <location>
        <begin position="91"/>
        <end position="110"/>
    </location>
</feature>
<protein>
    <submittedName>
        <fullName evidence="8">Anaphase-promoting complex subunit 1</fullName>
    </submittedName>
</protein>
<feature type="compositionally biased region" description="Pro residues" evidence="6">
    <location>
        <begin position="208"/>
        <end position="218"/>
    </location>
</feature>
<keyword evidence="2" id="KW-0132">Cell division</keyword>
<evidence type="ECO:0000256" key="3">
    <source>
        <dbReference type="ARBA" id="ARBA00022737"/>
    </source>
</evidence>
<keyword evidence="5" id="KW-0131">Cell cycle</keyword>
<dbReference type="GO" id="GO:0051301">
    <property type="term" value="P:cell division"/>
    <property type="evidence" value="ECO:0007669"/>
    <property type="project" value="UniProtKB-KW"/>
</dbReference>
<feature type="region of interest" description="Disordered" evidence="6">
    <location>
        <begin position="354"/>
        <end position="396"/>
    </location>
</feature>
<feature type="compositionally biased region" description="Basic residues" evidence="6">
    <location>
        <begin position="362"/>
        <end position="376"/>
    </location>
</feature>
<proteinExistence type="inferred from homology"/>
<feature type="compositionally biased region" description="Polar residues" evidence="6">
    <location>
        <begin position="872"/>
        <end position="881"/>
    </location>
</feature>
<evidence type="ECO:0000313" key="8">
    <source>
        <dbReference type="EMBL" id="MDI1484992.1"/>
    </source>
</evidence>
<feature type="region of interest" description="Disordered" evidence="6">
    <location>
        <begin position="204"/>
        <end position="246"/>
    </location>
</feature>
<evidence type="ECO:0000259" key="7">
    <source>
        <dbReference type="Pfam" id="PF12859"/>
    </source>
</evidence>
<keyword evidence="9" id="KW-1185">Reference proteome</keyword>
<feature type="domain" description="Anaphase-promoting complex subunit 1 N-terminal" evidence="7">
    <location>
        <begin position="30"/>
        <end position="800"/>
    </location>
</feature>
<feature type="region of interest" description="Disordered" evidence="6">
    <location>
        <begin position="1792"/>
        <end position="1827"/>
    </location>
</feature>
<dbReference type="GO" id="GO:0005680">
    <property type="term" value="C:anaphase-promoting complex"/>
    <property type="evidence" value="ECO:0007669"/>
    <property type="project" value="InterPro"/>
</dbReference>
<keyword evidence="3" id="KW-0677">Repeat</keyword>
<name>A0AA43QE89_9LECA</name>
<accession>A0AA43QE89</accession>
<sequence length="1827" mass="201492">MASVQSLGIHKPSALPFLVSEGILPLNPPESAYRWQTLSVKSSSGGFIEEELLTTEYCVVWSRAGVIERVFRFDIEKEPITQAAFTHFANPSKDEVHSDNGTFQGDDPPAVALPAELQVRKVRTKGNDTRPRNEPSDSKKAGGTLKAKSDLPPKLSRALVVVLKSQVRVFFLSHTNHSIPLPVEVESIFPSYYGILFQPKLQTQQAPEPTPIIPPPPQNTFVSSQSSNANPAQSFASSHTALPSDNPRGWASPLASLLEELQSKPKAQDSPQIFCLLDPLAKIGRVVTKQDARSISKPFSQLHPADRLLYISPHSEIDRQDEHGLQSNPLVLAVTVNEEENNISLHALTYLNQSPENGRTGRASKRFGRTSSRRRSSFASRLSTGATTPVARSFPQASADTALEDFRSKEQESLFESIFDAPGASTKASRRVSSLLARSDLGSSQDRATFGDLTSDRHTKSGRREPSFGTRISQMSRDQGLAGFGGRSKPLSDIRSSLDSVTLQELPTTESFDHLDDIREIKALDDPGPVLADQGLRPDIVFQKLFSISYSTIGRSVPSGPADRATLQTFVLQAPGPDLADSSGASVLILCVMNRKLGELIFFHIKATPSKRAQRAGAPGSPNADNYHFKVSANRRSGVLDALKLSDGTVDRILVLDKSGNSLTLQAPWTALRKIELPNPLIFHDRYSMHSDESPKQRREGGLKRVISEGTKGLSLLEQTTLLGRVDVVDLRGTRHRIEVQLQPSDPLVSHMMRSCQAVLPASDVYGESILRHWWDVMHWLSGQDHEKADKEWNAMVIVLFSMAVNFINDWPRETTARQRRRKGGLLRSSSGANTNFDSWDEMMRIESGPSSMVPSWMDTQPWKWMRNEKITTPVSSQGSKSSKKEPETPAVPMPDSNSHILELIASAREFLKSPQGQAAVSNQGYSAIATTRDPDLRRTALASILVTLHLLREELKLEILSARYVHQLTPILAQLGTWLGWANWSCHDSCFYILENADMQSWAFDESIIAGLDIPGEPFAPPSILQFFESKISNETTSAFPTLVDVVGAPDNESEVLRRYGSSILSSLTPRTYLINSLLSGNETQPIHGRIAQMAKLGLDLSLLETLPEGIAASFRMAMAACQSEASSTWGSQLLRFVSREDLATLKRTDSKSKKRGGLSAFASPQAVRDVQTICKQALEVETPVAYDGSADIDRQSITRLLFRQDQRFGEAAKLVHPLHYPVAQCNTEPGWSEIDMLEAQQELAKVVAMRTLSVCLGRGLLFYNARLPLLTDKIPVHGFTLSCVMKPTDTTVTADRAVFTEEKVSWAFFHAGVEAGLSISREAQGIESSWIFFNKPRDLTNRHAGFLLGLGLNGHLKSVPKWVTYKYLTPKHNMTSVGLLLGLSASHLGDMNVLVLKLLSVHLTCMLPYGSADLNLSPLAQTCGMMGIGLLYCKTQHRRMSEIMLSEMEKVDIEDSSNPVDPLRDEGYRLAAGFGLGYINLGMGKDLKGLRDMHLTERLLNLAISTKRLGESQIADKATAGATMAVAIIFMKTDDRTLARKIDVPETVHQFDYVRPDHFLLRTLAKQLIMWSNIRPDHEWITSQMPSALRHKAVSNIRYLTSEDLPFFNILTALCLSIGLRFAGSGSLEVRDILCSYLDNFIRICRLSALNYDQKLARITVRNCQDVVALSAACVMAGTGDLVILRRLRLLHGRNDPETPYGSHLATHFAIGALFIGGGTCTFGTSNLATASLLCAFYPLFPTSVLDNKSHLQAFRHFWVLATERRCLVPRDIDTMSPLSVPIVVVTTTQPSSSSYDDDPTANPQQLHMTAPCLLPPSPPSPRST</sequence>
<evidence type="ECO:0000256" key="1">
    <source>
        <dbReference type="ARBA" id="ARBA00010547"/>
    </source>
</evidence>
<dbReference type="EMBL" id="JAPUFD010000001">
    <property type="protein sequence ID" value="MDI1484992.1"/>
    <property type="molecule type" value="Genomic_DNA"/>
</dbReference>
<feature type="region of interest" description="Disordered" evidence="6">
    <location>
        <begin position="446"/>
        <end position="488"/>
    </location>
</feature>
<comment type="similarity">
    <text evidence="1">Belongs to the APC1 family.</text>
</comment>
<dbReference type="Gene3D" id="1.25.10.10">
    <property type="entry name" value="Leucine-rich Repeat Variant"/>
    <property type="match status" value="2"/>
</dbReference>
<organism evidence="8 9">
    <name type="scientific">Ramalina farinacea</name>
    <dbReference type="NCBI Taxonomy" id="258253"/>
    <lineage>
        <taxon>Eukaryota</taxon>
        <taxon>Fungi</taxon>
        <taxon>Dikarya</taxon>
        <taxon>Ascomycota</taxon>
        <taxon>Pezizomycotina</taxon>
        <taxon>Lecanoromycetes</taxon>
        <taxon>OSLEUM clade</taxon>
        <taxon>Lecanoromycetidae</taxon>
        <taxon>Lecanorales</taxon>
        <taxon>Lecanorineae</taxon>
        <taxon>Ramalinaceae</taxon>
        <taxon>Ramalina</taxon>
    </lineage>
</organism>
<gene>
    <name evidence="8" type="primary">APC1</name>
    <name evidence="8" type="ORF">OHK93_000126</name>
</gene>
<feature type="region of interest" description="Disordered" evidence="6">
    <location>
        <begin position="119"/>
        <end position="149"/>
    </location>
</feature>
<evidence type="ECO:0000256" key="5">
    <source>
        <dbReference type="ARBA" id="ARBA00023306"/>
    </source>
</evidence>